<dbReference type="Gene3D" id="3.30.565.10">
    <property type="entry name" value="Histidine kinase-like ATPase, C-terminal domain"/>
    <property type="match status" value="1"/>
</dbReference>
<evidence type="ECO:0000259" key="12">
    <source>
        <dbReference type="PROSITE" id="PS50109"/>
    </source>
</evidence>
<evidence type="ECO:0000256" key="1">
    <source>
        <dbReference type="ARBA" id="ARBA00000085"/>
    </source>
</evidence>
<dbReference type="CDD" id="cd06225">
    <property type="entry name" value="HAMP"/>
    <property type="match status" value="1"/>
</dbReference>
<dbReference type="SMART" id="SM00387">
    <property type="entry name" value="HATPase_c"/>
    <property type="match status" value="1"/>
</dbReference>
<dbReference type="CDD" id="cd00082">
    <property type="entry name" value="HisKA"/>
    <property type="match status" value="1"/>
</dbReference>
<dbReference type="Pfam" id="PF00672">
    <property type="entry name" value="HAMP"/>
    <property type="match status" value="1"/>
</dbReference>
<evidence type="ECO:0000256" key="8">
    <source>
        <dbReference type="ARBA" id="ARBA00022989"/>
    </source>
</evidence>
<organism evidence="14 15">
    <name type="scientific">Nocardioides bizhenqiangii</name>
    <dbReference type="NCBI Taxonomy" id="3095076"/>
    <lineage>
        <taxon>Bacteria</taxon>
        <taxon>Bacillati</taxon>
        <taxon>Actinomycetota</taxon>
        <taxon>Actinomycetes</taxon>
        <taxon>Propionibacteriales</taxon>
        <taxon>Nocardioidaceae</taxon>
        <taxon>Nocardioides</taxon>
    </lineage>
</organism>
<comment type="catalytic activity">
    <reaction evidence="1">
        <text>ATP + protein L-histidine = ADP + protein N-phospho-L-histidine.</text>
        <dbReference type="EC" id="2.7.13.3"/>
    </reaction>
</comment>
<evidence type="ECO:0000256" key="11">
    <source>
        <dbReference type="SAM" id="Phobius"/>
    </source>
</evidence>
<dbReference type="InterPro" id="IPR003661">
    <property type="entry name" value="HisK_dim/P_dom"/>
</dbReference>
<evidence type="ECO:0000313" key="15">
    <source>
        <dbReference type="Proteomes" id="UP001327225"/>
    </source>
</evidence>
<dbReference type="InterPro" id="IPR003594">
    <property type="entry name" value="HATPase_dom"/>
</dbReference>
<feature type="domain" description="HAMP" evidence="13">
    <location>
        <begin position="188"/>
        <end position="240"/>
    </location>
</feature>
<keyword evidence="8 11" id="KW-1133">Transmembrane helix</keyword>
<evidence type="ECO:0000256" key="10">
    <source>
        <dbReference type="ARBA" id="ARBA00023136"/>
    </source>
</evidence>
<dbReference type="PRINTS" id="PR00344">
    <property type="entry name" value="BCTRLSENSOR"/>
</dbReference>
<sequence>MTDHGHRFGWSLRARVAVAFLATTALAMLALGLFVQLRVQNTLEGGLRDQLDGEMDGLAATPSSERADAVAQLAGDIHGQMMSADGEIVASSTAVIEQLVPADVGDGYSETRIRVLDDLFEARRGEEDLEVDNEPVVVLVKSFGDQVVVLAIESEHADEAVSTVRRQLLISGPVALALAGLLGYVVAGFGLRPVERMRARAATISSRSAGERLPVPSAAELRRLAVTLNAMLDRLDEGLDRERRFVADASHELRTPLALLLTEVELALSGSRTPEELREALRSAEEEVRRLIALSEDLLALAGADAGHLQLQTEALDIAELAAAVVQRFGATAEVASRSVSISGDRSARVAGDPDRLGRVVSNLVDNALKHGAGDVDVRVVAGSKEVVVEVSDEGAGFTEERPFERFAGSHGSAGLGLAIVDEIVRAHGGDIGIAREHGRTVVRMSLPAAARP</sequence>
<dbReference type="InterPro" id="IPR005467">
    <property type="entry name" value="His_kinase_dom"/>
</dbReference>
<dbReference type="RefSeq" id="WP_322938415.1">
    <property type="nucleotide sequence ID" value="NZ_CP141059.1"/>
</dbReference>
<keyword evidence="15" id="KW-1185">Reference proteome</keyword>
<keyword evidence="14" id="KW-0067">ATP-binding</keyword>
<evidence type="ECO:0000256" key="6">
    <source>
        <dbReference type="ARBA" id="ARBA00022692"/>
    </source>
</evidence>
<proteinExistence type="predicted"/>
<keyword evidence="10 11" id="KW-0472">Membrane</keyword>
<dbReference type="InterPro" id="IPR004358">
    <property type="entry name" value="Sig_transdc_His_kin-like_C"/>
</dbReference>
<dbReference type="PANTHER" id="PTHR45436:SF5">
    <property type="entry name" value="SENSOR HISTIDINE KINASE TRCS"/>
    <property type="match status" value="1"/>
</dbReference>
<evidence type="ECO:0000256" key="3">
    <source>
        <dbReference type="ARBA" id="ARBA00012438"/>
    </source>
</evidence>
<dbReference type="Gene3D" id="1.10.287.130">
    <property type="match status" value="1"/>
</dbReference>
<dbReference type="InterPro" id="IPR050428">
    <property type="entry name" value="TCS_sensor_his_kinase"/>
</dbReference>
<dbReference type="SMART" id="SM00388">
    <property type="entry name" value="HisKA"/>
    <property type="match status" value="1"/>
</dbReference>
<dbReference type="Proteomes" id="UP001327225">
    <property type="component" value="Chromosome"/>
</dbReference>
<feature type="transmembrane region" description="Helical" evidence="11">
    <location>
        <begin position="168"/>
        <end position="191"/>
    </location>
</feature>
<accession>A0ABZ0ZVF9</accession>
<evidence type="ECO:0000313" key="14">
    <source>
        <dbReference type="EMBL" id="WQQ28299.1"/>
    </source>
</evidence>
<keyword evidence="9" id="KW-0902">Two-component regulatory system</keyword>
<dbReference type="InterPro" id="IPR036890">
    <property type="entry name" value="HATPase_C_sf"/>
</dbReference>
<evidence type="ECO:0000259" key="13">
    <source>
        <dbReference type="PROSITE" id="PS50885"/>
    </source>
</evidence>
<feature type="domain" description="Histidine kinase" evidence="12">
    <location>
        <begin position="248"/>
        <end position="451"/>
    </location>
</feature>
<comment type="subcellular location">
    <subcellularLocation>
        <location evidence="2">Cell membrane</location>
    </subcellularLocation>
</comment>
<dbReference type="SUPFAM" id="SSF55874">
    <property type="entry name" value="ATPase domain of HSP90 chaperone/DNA topoisomerase II/histidine kinase"/>
    <property type="match status" value="1"/>
</dbReference>
<feature type="transmembrane region" description="Helical" evidence="11">
    <location>
        <begin position="12"/>
        <end position="35"/>
    </location>
</feature>
<dbReference type="GO" id="GO:0005524">
    <property type="term" value="F:ATP binding"/>
    <property type="evidence" value="ECO:0007669"/>
    <property type="project" value="UniProtKB-KW"/>
</dbReference>
<dbReference type="Gene3D" id="6.10.340.10">
    <property type="match status" value="1"/>
</dbReference>
<dbReference type="Pfam" id="PF00512">
    <property type="entry name" value="HisKA"/>
    <property type="match status" value="1"/>
</dbReference>
<dbReference type="InterPro" id="IPR003660">
    <property type="entry name" value="HAMP_dom"/>
</dbReference>
<name>A0ABZ0ZVF9_9ACTN</name>
<dbReference type="PROSITE" id="PS50109">
    <property type="entry name" value="HIS_KIN"/>
    <property type="match status" value="1"/>
</dbReference>
<dbReference type="SUPFAM" id="SSF47384">
    <property type="entry name" value="Homodimeric domain of signal transducing histidine kinase"/>
    <property type="match status" value="1"/>
</dbReference>
<dbReference type="InterPro" id="IPR036097">
    <property type="entry name" value="HisK_dim/P_sf"/>
</dbReference>
<dbReference type="EMBL" id="CP141059">
    <property type="protein sequence ID" value="WQQ28299.1"/>
    <property type="molecule type" value="Genomic_DNA"/>
</dbReference>
<gene>
    <name evidence="14" type="ORF">SHK19_08705</name>
</gene>
<dbReference type="EC" id="2.7.13.3" evidence="3"/>
<dbReference type="CDD" id="cd00075">
    <property type="entry name" value="HATPase"/>
    <property type="match status" value="1"/>
</dbReference>
<dbReference type="PANTHER" id="PTHR45436">
    <property type="entry name" value="SENSOR HISTIDINE KINASE YKOH"/>
    <property type="match status" value="1"/>
</dbReference>
<dbReference type="PROSITE" id="PS50885">
    <property type="entry name" value="HAMP"/>
    <property type="match status" value="1"/>
</dbReference>
<evidence type="ECO:0000256" key="4">
    <source>
        <dbReference type="ARBA" id="ARBA00022553"/>
    </source>
</evidence>
<protein>
    <recommendedName>
        <fullName evidence="3">histidine kinase</fullName>
        <ecNumber evidence="3">2.7.13.3</ecNumber>
    </recommendedName>
</protein>
<evidence type="ECO:0000256" key="9">
    <source>
        <dbReference type="ARBA" id="ARBA00023012"/>
    </source>
</evidence>
<evidence type="ECO:0000256" key="5">
    <source>
        <dbReference type="ARBA" id="ARBA00022679"/>
    </source>
</evidence>
<dbReference type="SMART" id="SM00304">
    <property type="entry name" value="HAMP"/>
    <property type="match status" value="1"/>
</dbReference>
<keyword evidence="6 11" id="KW-0812">Transmembrane</keyword>
<reference evidence="15" key="1">
    <citation type="submission" date="2023-12" db="EMBL/GenBank/DDBJ databases">
        <title>Novel species in genus Nocardioides.</title>
        <authorList>
            <person name="Zhou H."/>
        </authorList>
    </citation>
    <scope>NUCLEOTIDE SEQUENCE [LARGE SCALE GENOMIC DNA]</scope>
    <source>
        <strain evidence="15">HM61</strain>
    </source>
</reference>
<dbReference type="Pfam" id="PF02518">
    <property type="entry name" value="HATPase_c"/>
    <property type="match status" value="1"/>
</dbReference>
<keyword evidence="4" id="KW-0597">Phosphoprotein</keyword>
<evidence type="ECO:0000256" key="7">
    <source>
        <dbReference type="ARBA" id="ARBA00022777"/>
    </source>
</evidence>
<evidence type="ECO:0000256" key="2">
    <source>
        <dbReference type="ARBA" id="ARBA00004236"/>
    </source>
</evidence>
<keyword evidence="5" id="KW-0808">Transferase</keyword>
<keyword evidence="14" id="KW-0547">Nucleotide-binding</keyword>
<keyword evidence="7" id="KW-0418">Kinase</keyword>